<dbReference type="InterPro" id="IPR001126">
    <property type="entry name" value="UmuC"/>
</dbReference>
<comment type="cofactor">
    <cofactor evidence="15">
        <name>Mg(2+)</name>
        <dbReference type="ChEBI" id="CHEBI:18420"/>
    </cofactor>
    <text evidence="15">Binds 2 magnesium ions per subunit.</text>
</comment>
<feature type="site" description="Substrate discrimination" evidence="15">
    <location>
        <position position="40"/>
    </location>
</feature>
<dbReference type="Pfam" id="PF11799">
    <property type="entry name" value="IMS_C"/>
    <property type="match status" value="1"/>
</dbReference>
<gene>
    <name evidence="15" type="primary">dinB</name>
    <name evidence="17" type="ORF">GP2143_10582</name>
</gene>
<dbReference type="GO" id="GO:0000287">
    <property type="term" value="F:magnesium ion binding"/>
    <property type="evidence" value="ECO:0007669"/>
    <property type="project" value="UniProtKB-UniRule"/>
</dbReference>
<evidence type="ECO:0000256" key="4">
    <source>
        <dbReference type="ARBA" id="ARBA00022490"/>
    </source>
</evidence>
<evidence type="ECO:0000256" key="8">
    <source>
        <dbReference type="ARBA" id="ARBA00022723"/>
    </source>
</evidence>
<dbReference type="InterPro" id="IPR022880">
    <property type="entry name" value="DNApol_IV"/>
</dbReference>
<dbReference type="GO" id="GO:0009432">
    <property type="term" value="P:SOS response"/>
    <property type="evidence" value="ECO:0007669"/>
    <property type="project" value="TreeGrafter"/>
</dbReference>
<keyword evidence="13 15" id="KW-0234">DNA repair</keyword>
<comment type="caution">
    <text evidence="17">The sequence shown here is derived from an EMBL/GenBank/DDBJ whole genome shotgun (WGS) entry which is preliminary data.</text>
</comment>
<dbReference type="Gene3D" id="1.10.150.20">
    <property type="entry name" value="5' to 3' exonuclease, C-terminal subdomain"/>
    <property type="match status" value="1"/>
</dbReference>
<dbReference type="PROSITE" id="PS50173">
    <property type="entry name" value="UMUC"/>
    <property type="match status" value="1"/>
</dbReference>
<evidence type="ECO:0000256" key="1">
    <source>
        <dbReference type="ARBA" id="ARBA00004496"/>
    </source>
</evidence>
<keyword evidence="7 15" id="KW-0235">DNA replication</keyword>
<evidence type="ECO:0000256" key="9">
    <source>
        <dbReference type="ARBA" id="ARBA00022763"/>
    </source>
</evidence>
<dbReference type="InterPro" id="IPR043502">
    <property type="entry name" value="DNA/RNA_pol_sf"/>
</dbReference>
<dbReference type="EMBL" id="AAVT01000005">
    <property type="protein sequence ID" value="EAW31037.1"/>
    <property type="molecule type" value="Genomic_DNA"/>
</dbReference>
<dbReference type="Gene3D" id="3.40.1170.60">
    <property type="match status" value="1"/>
</dbReference>
<name>A0YE03_9GAMM</name>
<keyword evidence="5 15" id="KW-0808">Transferase</keyword>
<evidence type="ECO:0000256" key="5">
    <source>
        <dbReference type="ARBA" id="ARBA00022679"/>
    </source>
</evidence>
<feature type="binding site" evidence="15">
    <location>
        <position position="130"/>
    </location>
    <ligand>
        <name>Mg(2+)</name>
        <dbReference type="ChEBI" id="CHEBI:18420"/>
    </ligand>
</feature>
<evidence type="ECO:0000256" key="12">
    <source>
        <dbReference type="ARBA" id="ARBA00023125"/>
    </source>
</evidence>
<dbReference type="PANTHER" id="PTHR11076:SF33">
    <property type="entry name" value="DNA POLYMERASE KAPPA"/>
    <property type="match status" value="1"/>
</dbReference>
<dbReference type="AlphaFoldDB" id="A0YE03"/>
<dbReference type="SUPFAM" id="SSF56672">
    <property type="entry name" value="DNA/RNA polymerases"/>
    <property type="match status" value="1"/>
</dbReference>
<evidence type="ECO:0000256" key="10">
    <source>
        <dbReference type="ARBA" id="ARBA00022842"/>
    </source>
</evidence>
<keyword evidence="11 15" id="KW-0239">DNA-directed DNA polymerase</keyword>
<keyword evidence="18" id="KW-1185">Reference proteome</keyword>
<dbReference type="GO" id="GO:0006261">
    <property type="term" value="P:DNA-templated DNA replication"/>
    <property type="evidence" value="ECO:0007669"/>
    <property type="project" value="UniProtKB-UniRule"/>
</dbReference>
<evidence type="ECO:0000259" key="16">
    <source>
        <dbReference type="PROSITE" id="PS50173"/>
    </source>
</evidence>
<dbReference type="GO" id="GO:0003684">
    <property type="term" value="F:damaged DNA binding"/>
    <property type="evidence" value="ECO:0007669"/>
    <property type="project" value="InterPro"/>
</dbReference>
<dbReference type="EC" id="2.7.7.7" evidence="15"/>
<dbReference type="GO" id="GO:0003887">
    <property type="term" value="F:DNA-directed DNA polymerase activity"/>
    <property type="evidence" value="ECO:0007669"/>
    <property type="project" value="UniProtKB-UniRule"/>
</dbReference>
<dbReference type="Gene3D" id="3.30.70.270">
    <property type="match status" value="1"/>
</dbReference>
<dbReference type="STRING" id="247633.GP2143_10582"/>
<comment type="subunit">
    <text evidence="15">Monomer.</text>
</comment>
<dbReference type="InterPro" id="IPR036775">
    <property type="entry name" value="DNA_pol_Y-fam_lit_finger_sf"/>
</dbReference>
<dbReference type="eggNOG" id="COG0389">
    <property type="taxonomic scope" value="Bacteria"/>
</dbReference>
<evidence type="ECO:0000256" key="7">
    <source>
        <dbReference type="ARBA" id="ARBA00022705"/>
    </source>
</evidence>
<comment type="similarity">
    <text evidence="2 15">Belongs to the DNA polymerase type-Y family.</text>
</comment>
<dbReference type="PANTHER" id="PTHR11076">
    <property type="entry name" value="DNA REPAIR POLYMERASE UMUC / TRANSFERASE FAMILY MEMBER"/>
    <property type="match status" value="1"/>
</dbReference>
<organism evidence="17 18">
    <name type="scientific">marine gamma proteobacterium HTCC2143</name>
    <dbReference type="NCBI Taxonomy" id="247633"/>
    <lineage>
        <taxon>Bacteria</taxon>
        <taxon>Pseudomonadati</taxon>
        <taxon>Pseudomonadota</taxon>
        <taxon>Gammaproteobacteria</taxon>
        <taxon>Cellvibrionales</taxon>
        <taxon>Spongiibacteraceae</taxon>
        <taxon>BD1-7 clade</taxon>
    </lineage>
</organism>
<dbReference type="CDD" id="cd03586">
    <property type="entry name" value="PolY_Pol_IV_kappa"/>
    <property type="match status" value="1"/>
</dbReference>
<dbReference type="Proteomes" id="UP000004931">
    <property type="component" value="Unassembled WGS sequence"/>
</dbReference>
<dbReference type="InterPro" id="IPR017961">
    <property type="entry name" value="DNA_pol_Y-fam_little_finger"/>
</dbReference>
<evidence type="ECO:0000256" key="11">
    <source>
        <dbReference type="ARBA" id="ARBA00022932"/>
    </source>
</evidence>
<keyword evidence="9 15" id="KW-0227">DNA damage</keyword>
<dbReference type="NCBIfam" id="NF002677">
    <property type="entry name" value="PRK02406.1"/>
    <property type="match status" value="1"/>
</dbReference>
<comment type="subcellular location">
    <subcellularLocation>
        <location evidence="1 15">Cytoplasm</location>
    </subcellularLocation>
</comment>
<dbReference type="Gene3D" id="3.30.1490.100">
    <property type="entry name" value="DNA polymerase, Y-family, little finger domain"/>
    <property type="match status" value="1"/>
</dbReference>
<evidence type="ECO:0000313" key="17">
    <source>
        <dbReference type="EMBL" id="EAW31037.1"/>
    </source>
</evidence>
<evidence type="ECO:0000256" key="3">
    <source>
        <dbReference type="ARBA" id="ARBA00022457"/>
    </source>
</evidence>
<dbReference type="InterPro" id="IPR053848">
    <property type="entry name" value="IMS_HHH_1"/>
</dbReference>
<dbReference type="InterPro" id="IPR043128">
    <property type="entry name" value="Rev_trsase/Diguanyl_cyclase"/>
</dbReference>
<dbReference type="Pfam" id="PF21999">
    <property type="entry name" value="IMS_HHH_1"/>
    <property type="match status" value="1"/>
</dbReference>
<comment type="function">
    <text evidence="15">Poorly processive, error-prone DNA polymerase involved in untargeted mutagenesis. Copies undamaged DNA at stalled replication forks, which arise in vivo from mismatched or misaligned primer ends. These misaligned primers can be extended by PolIV. Exhibits no 3'-5' exonuclease (proofreading) activity. May be involved in translesional synthesis, in conjunction with the beta clamp from PolIII.</text>
</comment>
<feature type="active site" evidence="15">
    <location>
        <position position="131"/>
    </location>
</feature>
<keyword evidence="12 15" id="KW-0238">DNA-binding</keyword>
<dbReference type="HAMAP" id="MF_01113">
    <property type="entry name" value="DNApol_IV"/>
    <property type="match status" value="1"/>
</dbReference>
<keyword evidence="8 15" id="KW-0479">Metal-binding</keyword>
<dbReference type="GO" id="GO:0005829">
    <property type="term" value="C:cytosol"/>
    <property type="evidence" value="ECO:0007669"/>
    <property type="project" value="TreeGrafter"/>
</dbReference>
<protein>
    <recommendedName>
        <fullName evidence="15">DNA polymerase IV</fullName>
        <shortName evidence="15">Pol IV</shortName>
        <ecNumber evidence="15">2.7.7.7</ecNumber>
    </recommendedName>
</protein>
<sequence>MPITSVNTVLQEQRRVENIPRVNVGNSQRKIIHCDADCFFVAVEMRDDPSLFGRPVAVGGSADRRGVISTCNYEARAYGVGSAMATATARRLCPDLIVLSGNMEKYKLAASQMRTIFCEYSTLVEPLSLDEAYIDVTGSDACHGSATLIAEEIRQRVKESVGITLSAGVAPNKFLAKIGSDWNKPNGLCVIPPARVDAFVQAMPVDRLFGVGKVTAERLHRMGIQTCGDLRAFSIFQLSERFGSFGSRLYDLSRGIDDRAVKTGRIRKSLSVEHTFPSDLSAIDSCLEQLPDLFDQLTTRLQTLNDQSKGAAYRVNKQFIKIKFNNFQSTTMECIVAGAPRIAIFRELCRESILRGDGLAVRLMGLGVRFQDPACDGAVQLSLFENAI</sequence>
<evidence type="ECO:0000256" key="14">
    <source>
        <dbReference type="ARBA" id="ARBA00049244"/>
    </source>
</evidence>
<dbReference type="InterPro" id="IPR050116">
    <property type="entry name" value="DNA_polymerase-Y"/>
</dbReference>
<evidence type="ECO:0000313" key="18">
    <source>
        <dbReference type="Proteomes" id="UP000004931"/>
    </source>
</evidence>
<dbReference type="GO" id="GO:0006281">
    <property type="term" value="P:DNA repair"/>
    <property type="evidence" value="ECO:0007669"/>
    <property type="project" value="UniProtKB-UniRule"/>
</dbReference>
<dbReference type="GO" id="GO:0042276">
    <property type="term" value="P:error-prone translesion synthesis"/>
    <property type="evidence" value="ECO:0007669"/>
    <property type="project" value="TreeGrafter"/>
</dbReference>
<dbReference type="FunFam" id="3.40.1170.60:FF:000001">
    <property type="entry name" value="DNA polymerase IV"/>
    <property type="match status" value="1"/>
</dbReference>
<feature type="domain" description="UmuC" evidence="16">
    <location>
        <begin position="31"/>
        <end position="212"/>
    </location>
</feature>
<proteinExistence type="inferred from homology"/>
<evidence type="ECO:0000256" key="13">
    <source>
        <dbReference type="ARBA" id="ARBA00023204"/>
    </source>
</evidence>
<accession>A0YE03</accession>
<dbReference type="Pfam" id="PF00817">
    <property type="entry name" value="IMS"/>
    <property type="match status" value="1"/>
</dbReference>
<dbReference type="OrthoDB" id="9808813at2"/>
<keyword evidence="4 15" id="KW-0963">Cytoplasm</keyword>
<evidence type="ECO:0000256" key="15">
    <source>
        <dbReference type="HAMAP-Rule" id="MF_01113"/>
    </source>
</evidence>
<dbReference type="SUPFAM" id="SSF100879">
    <property type="entry name" value="Lesion bypass DNA polymerase (Y-family), little finger domain"/>
    <property type="match status" value="1"/>
</dbReference>
<comment type="catalytic activity">
    <reaction evidence="14 15">
        <text>DNA(n) + a 2'-deoxyribonucleoside 5'-triphosphate = DNA(n+1) + diphosphate</text>
        <dbReference type="Rhea" id="RHEA:22508"/>
        <dbReference type="Rhea" id="RHEA-COMP:17339"/>
        <dbReference type="Rhea" id="RHEA-COMP:17340"/>
        <dbReference type="ChEBI" id="CHEBI:33019"/>
        <dbReference type="ChEBI" id="CHEBI:61560"/>
        <dbReference type="ChEBI" id="CHEBI:173112"/>
        <dbReference type="EC" id="2.7.7.7"/>
    </reaction>
</comment>
<keyword evidence="3 15" id="KW-0515">Mutator protein</keyword>
<keyword evidence="6 15" id="KW-0548">Nucleotidyltransferase</keyword>
<feature type="binding site" evidence="15">
    <location>
        <position position="35"/>
    </location>
    <ligand>
        <name>Mg(2+)</name>
        <dbReference type="ChEBI" id="CHEBI:18420"/>
    </ligand>
</feature>
<reference evidence="17 18" key="1">
    <citation type="journal article" date="2010" name="J. Bacteriol.">
        <title>Genome sequence of the oligotrophic marine Gammaproteobacterium HTCC2143, isolated from the Oregon Coast.</title>
        <authorList>
            <person name="Oh H.M."/>
            <person name="Kang I."/>
            <person name="Ferriera S."/>
            <person name="Giovannoni S.J."/>
            <person name="Cho J.C."/>
        </authorList>
    </citation>
    <scope>NUCLEOTIDE SEQUENCE [LARGE SCALE GENOMIC DNA]</scope>
    <source>
        <strain evidence="17 18">HTCC2143</strain>
    </source>
</reference>
<dbReference type="FunFam" id="1.10.150.20:FF:000019">
    <property type="entry name" value="DNA polymerase IV"/>
    <property type="match status" value="1"/>
</dbReference>
<evidence type="ECO:0000256" key="2">
    <source>
        <dbReference type="ARBA" id="ARBA00010945"/>
    </source>
</evidence>
<evidence type="ECO:0000256" key="6">
    <source>
        <dbReference type="ARBA" id="ARBA00022695"/>
    </source>
</evidence>
<keyword evidence="10 15" id="KW-0460">Magnesium</keyword>